<gene>
    <name evidence="1" type="ORF">SAMN02745190_01654</name>
</gene>
<dbReference type="OrthoDB" id="6194521at2"/>
<accession>A0A1M4Y734</accession>
<protein>
    <submittedName>
        <fullName evidence="1">Uncharacterized protein</fullName>
    </submittedName>
</protein>
<dbReference type="AlphaFoldDB" id="A0A1M4Y734"/>
<organism evidence="1 2">
    <name type="scientific">Schwartzia succinivorans DSM 10502</name>
    <dbReference type="NCBI Taxonomy" id="1123243"/>
    <lineage>
        <taxon>Bacteria</taxon>
        <taxon>Bacillati</taxon>
        <taxon>Bacillota</taxon>
        <taxon>Negativicutes</taxon>
        <taxon>Selenomonadales</taxon>
        <taxon>Selenomonadaceae</taxon>
        <taxon>Schwartzia</taxon>
    </lineage>
</organism>
<dbReference type="STRING" id="1123243.SAMN02745190_01654"/>
<sequence length="160" mass="18635">MLDESLIKSLDSYISRHYISTGVNERVNIHYSISVDGYQQLDEAIQEEQQSLADYIREWLIKKGREDIDVYKEAGLDRRVFSKIRNEKSYHPGKNTTIAIALALHLSREEADEFLSFIGYSLNKMQKEDVVIRFCFDNQIYDVMVVNELLAHYGLPLLVK</sequence>
<evidence type="ECO:0000313" key="2">
    <source>
        <dbReference type="Proteomes" id="UP000184404"/>
    </source>
</evidence>
<evidence type="ECO:0000313" key="1">
    <source>
        <dbReference type="EMBL" id="SHF01607.1"/>
    </source>
</evidence>
<keyword evidence="2" id="KW-1185">Reference proteome</keyword>
<name>A0A1M4Y734_9FIRM</name>
<proteinExistence type="predicted"/>
<dbReference type="RefSeq" id="WP_072935755.1">
    <property type="nucleotide sequence ID" value="NZ_FQUG01000006.1"/>
</dbReference>
<dbReference type="EMBL" id="FQUG01000006">
    <property type="protein sequence ID" value="SHF01607.1"/>
    <property type="molecule type" value="Genomic_DNA"/>
</dbReference>
<dbReference type="Proteomes" id="UP000184404">
    <property type="component" value="Unassembled WGS sequence"/>
</dbReference>
<reference evidence="1 2" key="1">
    <citation type="submission" date="2016-11" db="EMBL/GenBank/DDBJ databases">
        <authorList>
            <person name="Jaros S."/>
            <person name="Januszkiewicz K."/>
            <person name="Wedrychowicz H."/>
        </authorList>
    </citation>
    <scope>NUCLEOTIDE SEQUENCE [LARGE SCALE GENOMIC DNA]</scope>
    <source>
        <strain evidence="1 2">DSM 10502</strain>
    </source>
</reference>